<reference evidence="1 2" key="1">
    <citation type="submission" date="2018-02" db="EMBL/GenBank/DDBJ databases">
        <title>Subsurface microbial communities from deep shales in Ohio and West Virginia, USA.</title>
        <authorList>
            <person name="Wrighton K."/>
        </authorList>
    </citation>
    <scope>NUCLEOTIDE SEQUENCE [LARGE SCALE GENOMIC DNA]</scope>
    <source>
        <strain evidence="1 2">OWC-G53F</strain>
    </source>
</reference>
<comment type="caution">
    <text evidence="1">The sequence shown here is derived from an EMBL/GenBank/DDBJ whole genome shotgun (WGS) entry which is preliminary data.</text>
</comment>
<evidence type="ECO:0000313" key="1">
    <source>
        <dbReference type="EMBL" id="PPK71715.1"/>
    </source>
</evidence>
<sequence length="80" mass="9117">MILNDAFYAASLPKVTIVSFPDTPDYCRCLGGLLLPKETVFLFVHTVWKRPIATVTKPVTEENDDEWEGFYEDGGGWEEF</sequence>
<gene>
    <name evidence="1" type="ORF">B0F88_10664</name>
</gene>
<dbReference type="Proteomes" id="UP000238071">
    <property type="component" value="Unassembled WGS sequence"/>
</dbReference>
<dbReference type="EMBL" id="PTIY01000006">
    <property type="protein sequence ID" value="PPK71715.1"/>
    <property type="molecule type" value="Genomic_DNA"/>
</dbReference>
<keyword evidence="2" id="KW-1185">Reference proteome</keyword>
<dbReference type="AlphaFoldDB" id="A0A2S6H2K7"/>
<accession>A0A2S6H2K7</accession>
<name>A0A2S6H2K7_9GAMM</name>
<evidence type="ECO:0000313" key="2">
    <source>
        <dbReference type="Proteomes" id="UP000238071"/>
    </source>
</evidence>
<protein>
    <submittedName>
        <fullName evidence="1">Uncharacterized protein</fullName>
    </submittedName>
</protein>
<organism evidence="1 2">
    <name type="scientific">Methylobacter tundripaludum</name>
    <dbReference type="NCBI Taxonomy" id="173365"/>
    <lineage>
        <taxon>Bacteria</taxon>
        <taxon>Pseudomonadati</taxon>
        <taxon>Pseudomonadota</taxon>
        <taxon>Gammaproteobacteria</taxon>
        <taxon>Methylococcales</taxon>
        <taxon>Methylococcaceae</taxon>
        <taxon>Methylobacter</taxon>
    </lineage>
</organism>
<proteinExistence type="predicted"/>
<dbReference type="RefSeq" id="WP_104423601.1">
    <property type="nucleotide sequence ID" value="NZ_PTIY01000006.1"/>
</dbReference>